<reference evidence="2" key="1">
    <citation type="submission" date="2016-03" db="EMBL/GenBank/DDBJ databases">
        <authorList>
            <person name="Oger P.M."/>
        </authorList>
    </citation>
    <scope>NUCLEOTIDE SEQUENCE [LARGE SCALE GENOMIC DNA]</scope>
    <source>
        <strain evidence="2">OG-1</strain>
    </source>
</reference>
<dbReference type="InterPro" id="IPR027417">
    <property type="entry name" value="P-loop_NTPase"/>
</dbReference>
<sequence>MIKLGIKPLDEALGGVKEHSYILLHEEDPRSLGRELVFEFMKNKLEEDNLIGFFNISHALPIPIELMKKRDINVEEYLDSLNLAMIDTFGSLYGPRIERRGVWYLSGSLSYELLSRKYADVVRAHKELWKKENMFEGRELWGIAMDVSEYSSIFGEANALGYFEVSAEVRRRHKAYREYPTGTNIWVFSGKPDRVFSSLYRRVEYVVRTGSELTPEGVKRYLCVLKAPGVSDVISFEYSFTGRGIELRRID</sequence>
<dbReference type="EMBL" id="CP014750">
    <property type="protein sequence ID" value="AMQ18200.1"/>
    <property type="molecule type" value="Genomic_DNA"/>
</dbReference>
<dbReference type="OrthoDB" id="85627at2157"/>
<dbReference type="KEGG" id="tpep:A0127_02975"/>
<evidence type="ECO:0000313" key="1">
    <source>
        <dbReference type="EMBL" id="AMQ18200.1"/>
    </source>
</evidence>
<protein>
    <submittedName>
        <fullName evidence="1">Uncharacterized protein</fullName>
    </submittedName>
</protein>
<dbReference type="STRING" id="53952.A0127_02975"/>
<keyword evidence="2" id="KW-1185">Reference proteome</keyword>
<accession>A0A142CTU8</accession>
<dbReference type="Proteomes" id="UP000073604">
    <property type="component" value="Chromosome"/>
</dbReference>
<proteinExistence type="predicted"/>
<organism evidence="1 2">
    <name type="scientific">Thermococcus peptonophilus</name>
    <dbReference type="NCBI Taxonomy" id="53952"/>
    <lineage>
        <taxon>Archaea</taxon>
        <taxon>Methanobacteriati</taxon>
        <taxon>Methanobacteriota</taxon>
        <taxon>Thermococci</taxon>
        <taxon>Thermococcales</taxon>
        <taxon>Thermococcaceae</taxon>
        <taxon>Thermococcus</taxon>
    </lineage>
</organism>
<dbReference type="AlphaFoldDB" id="A0A142CTU8"/>
<dbReference type="RefSeq" id="WP_062387779.1">
    <property type="nucleotide sequence ID" value="NZ_CP014750.1"/>
</dbReference>
<name>A0A142CTU8_9EURY</name>
<dbReference type="GeneID" id="27139475"/>
<dbReference type="Gene3D" id="3.40.50.300">
    <property type="entry name" value="P-loop containing nucleotide triphosphate hydrolases"/>
    <property type="match status" value="1"/>
</dbReference>
<gene>
    <name evidence="1" type="ORF">A0127_02975</name>
</gene>
<evidence type="ECO:0000313" key="2">
    <source>
        <dbReference type="Proteomes" id="UP000073604"/>
    </source>
</evidence>